<feature type="domain" description="ABC transporter" evidence="9">
    <location>
        <begin position="260"/>
        <end position="504"/>
    </location>
</feature>
<keyword evidence="2" id="KW-0813">Transport</keyword>
<evidence type="ECO:0000256" key="6">
    <source>
        <dbReference type="ARBA" id="ARBA00022840"/>
    </source>
</evidence>
<keyword evidence="6 10" id="KW-0067">ATP-binding</keyword>
<evidence type="ECO:0000313" key="11">
    <source>
        <dbReference type="Proteomes" id="UP000515860"/>
    </source>
</evidence>
<dbReference type="PANTHER" id="PTHR43790:SF9">
    <property type="entry name" value="GALACTOFURANOSE TRANSPORTER ATP-BINDING PROTEIN YTFR"/>
    <property type="match status" value="1"/>
</dbReference>
<comment type="subcellular location">
    <subcellularLocation>
        <location evidence="1">Cell membrane</location>
        <topology evidence="1">Peripheral membrane protein</topology>
    </subcellularLocation>
</comment>
<evidence type="ECO:0000256" key="2">
    <source>
        <dbReference type="ARBA" id="ARBA00022448"/>
    </source>
</evidence>
<evidence type="ECO:0000256" key="1">
    <source>
        <dbReference type="ARBA" id="ARBA00004202"/>
    </source>
</evidence>
<keyword evidence="3" id="KW-1003">Cell membrane</keyword>
<organism evidence="10 11">
    <name type="scientific">Wansuia hejianensis</name>
    <dbReference type="NCBI Taxonomy" id="2763667"/>
    <lineage>
        <taxon>Bacteria</taxon>
        <taxon>Bacillati</taxon>
        <taxon>Bacillota</taxon>
        <taxon>Clostridia</taxon>
        <taxon>Lachnospirales</taxon>
        <taxon>Lachnospiraceae</taxon>
        <taxon>Wansuia</taxon>
    </lineage>
</organism>
<evidence type="ECO:0000256" key="8">
    <source>
        <dbReference type="ARBA" id="ARBA00023136"/>
    </source>
</evidence>
<dbReference type="CDD" id="cd03216">
    <property type="entry name" value="ABC_Carb_Monos_I"/>
    <property type="match status" value="1"/>
</dbReference>
<keyword evidence="11" id="KW-1185">Reference proteome</keyword>
<dbReference type="SUPFAM" id="SSF52540">
    <property type="entry name" value="P-loop containing nucleoside triphosphate hydrolases"/>
    <property type="match status" value="2"/>
</dbReference>
<dbReference type="PROSITE" id="PS50893">
    <property type="entry name" value="ABC_TRANSPORTER_2"/>
    <property type="match status" value="2"/>
</dbReference>
<dbReference type="Proteomes" id="UP000515860">
    <property type="component" value="Chromosome"/>
</dbReference>
<dbReference type="AlphaFoldDB" id="A0A7G9GH22"/>
<dbReference type="FunFam" id="3.40.50.300:FF:000127">
    <property type="entry name" value="Ribose import ATP-binding protein RbsA"/>
    <property type="match status" value="1"/>
</dbReference>
<dbReference type="InterPro" id="IPR027417">
    <property type="entry name" value="P-loop_NTPase"/>
</dbReference>
<name>A0A7G9GH22_9FIRM</name>
<evidence type="ECO:0000313" key="10">
    <source>
        <dbReference type="EMBL" id="QNM10104.1"/>
    </source>
</evidence>
<dbReference type="InterPro" id="IPR050107">
    <property type="entry name" value="ABC_carbohydrate_import_ATPase"/>
</dbReference>
<proteinExistence type="predicted"/>
<dbReference type="RefSeq" id="WP_118645590.1">
    <property type="nucleotide sequence ID" value="NZ_CP060635.1"/>
</dbReference>
<dbReference type="PANTHER" id="PTHR43790">
    <property type="entry name" value="CARBOHYDRATE TRANSPORT ATP-BINDING PROTEIN MG119-RELATED"/>
    <property type="match status" value="1"/>
</dbReference>
<sequence length="508" mass="56407">MDNEYMVEMRHITKTFGKLVANNDVSLKIKKGEIHALLGENGAGKSTLMNVLYGLYGKDKGTVLWNGQEINIKSPDEAIKLGIGMIHQHFMLVNKFSVLENVTLGIKEGKWIEIPTDEIRKKIMELSDTYGLNIKPDAIVENLTVGEQQRVEIVKALYRHSELLIMDEPTAVLTPQEAKQLFKVLYKLKNEGKSIIFISHKLPEVLEICDAISIMRDGCLVEEMENTEDLDEAKLANAMVGRELNLEVVKSKCEPGEVVLKLEGISCDGINASCGVTDFSLELYRGEIVGLAGVDGNGQTDLSELIMGLRKMTTGKIEFLGQDISKMTTKQRRELSLGYIPADRLKSAMIPSMSLTMNMCINKPDQAPFGTKWALNQKSITEYTERKMKEFNVVAKSSGEVGGNLSGGNQQKLVLARELGEKVDLVIAVYPTRGLDIDATHFVFDTMLKARDEGAAVLYISTELEEILQLSDRIGVLYEGRLQGIMPQQEAEVTKIGLMMAGREVEVK</sequence>
<dbReference type="GO" id="GO:0016887">
    <property type="term" value="F:ATP hydrolysis activity"/>
    <property type="evidence" value="ECO:0007669"/>
    <property type="project" value="InterPro"/>
</dbReference>
<keyword evidence="8" id="KW-0472">Membrane</keyword>
<keyword evidence="7" id="KW-1278">Translocase</keyword>
<gene>
    <name evidence="10" type="ORF">H9Q79_07495</name>
</gene>
<dbReference type="EMBL" id="CP060635">
    <property type="protein sequence ID" value="QNM10104.1"/>
    <property type="molecule type" value="Genomic_DNA"/>
</dbReference>
<feature type="domain" description="ABC transporter" evidence="9">
    <location>
        <begin position="7"/>
        <end position="242"/>
    </location>
</feature>
<keyword evidence="4" id="KW-0677">Repeat</keyword>
<dbReference type="SMART" id="SM00382">
    <property type="entry name" value="AAA"/>
    <property type="match status" value="1"/>
</dbReference>
<dbReference type="PROSITE" id="PS00211">
    <property type="entry name" value="ABC_TRANSPORTER_1"/>
    <property type="match status" value="1"/>
</dbReference>
<dbReference type="GO" id="GO:0005886">
    <property type="term" value="C:plasma membrane"/>
    <property type="evidence" value="ECO:0007669"/>
    <property type="project" value="UniProtKB-SubCell"/>
</dbReference>
<evidence type="ECO:0000256" key="7">
    <source>
        <dbReference type="ARBA" id="ARBA00022967"/>
    </source>
</evidence>
<dbReference type="InterPro" id="IPR003593">
    <property type="entry name" value="AAA+_ATPase"/>
</dbReference>
<accession>A0A7G9GH22</accession>
<evidence type="ECO:0000256" key="3">
    <source>
        <dbReference type="ARBA" id="ARBA00022475"/>
    </source>
</evidence>
<dbReference type="GO" id="GO:0005524">
    <property type="term" value="F:ATP binding"/>
    <property type="evidence" value="ECO:0007669"/>
    <property type="project" value="UniProtKB-KW"/>
</dbReference>
<dbReference type="Pfam" id="PF00005">
    <property type="entry name" value="ABC_tran"/>
    <property type="match status" value="2"/>
</dbReference>
<evidence type="ECO:0000256" key="5">
    <source>
        <dbReference type="ARBA" id="ARBA00022741"/>
    </source>
</evidence>
<protein>
    <submittedName>
        <fullName evidence="10">ABC transporter ATP-binding protein</fullName>
    </submittedName>
</protein>
<keyword evidence="5" id="KW-0547">Nucleotide-binding</keyword>
<evidence type="ECO:0000256" key="4">
    <source>
        <dbReference type="ARBA" id="ARBA00022737"/>
    </source>
</evidence>
<dbReference type="KEGG" id="whj:H9Q79_07495"/>
<dbReference type="CDD" id="cd03215">
    <property type="entry name" value="ABC_Carb_Monos_II"/>
    <property type="match status" value="1"/>
</dbReference>
<dbReference type="InterPro" id="IPR017871">
    <property type="entry name" value="ABC_transporter-like_CS"/>
</dbReference>
<dbReference type="Gene3D" id="3.40.50.300">
    <property type="entry name" value="P-loop containing nucleotide triphosphate hydrolases"/>
    <property type="match status" value="2"/>
</dbReference>
<reference evidence="10 11" key="1">
    <citation type="submission" date="2020-08" db="EMBL/GenBank/DDBJ databases">
        <authorList>
            <person name="Liu C."/>
            <person name="Sun Q."/>
        </authorList>
    </citation>
    <scope>NUCLEOTIDE SEQUENCE [LARGE SCALE GENOMIC DNA]</scope>
    <source>
        <strain evidence="10 11">NSJ-29</strain>
    </source>
</reference>
<evidence type="ECO:0000259" key="9">
    <source>
        <dbReference type="PROSITE" id="PS50893"/>
    </source>
</evidence>
<dbReference type="InterPro" id="IPR003439">
    <property type="entry name" value="ABC_transporter-like_ATP-bd"/>
</dbReference>